<dbReference type="EMBL" id="PGVA01000050">
    <property type="protein sequence ID" value="PLR80525.1"/>
    <property type="molecule type" value="Genomic_DNA"/>
</dbReference>
<evidence type="ECO:0000313" key="1">
    <source>
        <dbReference type="EMBL" id="PLR80525.1"/>
    </source>
</evidence>
<dbReference type="Proteomes" id="UP000235114">
    <property type="component" value="Unassembled WGS sequence"/>
</dbReference>
<gene>
    <name evidence="1" type="ORF">CU635_17990</name>
    <name evidence="2" type="ORF">CVD25_23090</name>
</gene>
<dbReference type="EMBL" id="PGVD01000113">
    <property type="protein sequence ID" value="PLR88015.1"/>
    <property type="molecule type" value="Genomic_DNA"/>
</dbReference>
<dbReference type="OrthoDB" id="6454134at2"/>
<dbReference type="RefSeq" id="WP_101578762.1">
    <property type="nucleotide sequence ID" value="NZ_PGVA01000050.1"/>
</dbReference>
<dbReference type="AlphaFoldDB" id="A0A2N5GI51"/>
<evidence type="ECO:0000313" key="4">
    <source>
        <dbReference type="Proteomes" id="UP000235114"/>
    </source>
</evidence>
<proteinExistence type="predicted"/>
<name>A0A2N5GI51_9BACI</name>
<reference evidence="2 4" key="2">
    <citation type="submission" date="2017-12" db="EMBL/GenBank/DDBJ databases">
        <title>Comparative Functional Genomics of Dry Heat Resistant strains isolated from the Viking Spacecraft.</title>
        <authorList>
            <person name="Seuylemezian A."/>
            <person name="Cooper K."/>
            <person name="Vaishampayan P."/>
        </authorList>
    </citation>
    <scope>NUCLEOTIDE SEQUENCE [LARGE SCALE GENOMIC DNA]</scope>
    <source>
        <strain evidence="2 4">ATCC 29669</strain>
    </source>
</reference>
<accession>A0A2N5GI51</accession>
<reference evidence="1 3" key="1">
    <citation type="submission" date="2017-11" db="EMBL/GenBank/DDBJ databases">
        <title>Comparitive Functional Genomics of Dry Heat Resistant strains isolated from the Viking Spacecraft.</title>
        <authorList>
            <person name="Seuylemezian A."/>
            <person name="Cooper K."/>
            <person name="Vaishampayan P."/>
        </authorList>
    </citation>
    <scope>NUCLEOTIDE SEQUENCE [LARGE SCALE GENOMIC DNA]</scope>
    <source>
        <strain evidence="1 3">M4.6</strain>
    </source>
</reference>
<keyword evidence="4" id="KW-1185">Reference proteome</keyword>
<sequence>MVVRCVLNEGYLFSPRKVRQGLTQKTTYNEITIHREYNVHGILFYEDGLRYLLFDDCETPYWYPADLFVVIDNKVPEQWYYKFFGYEETVSAIWGYYELVHSEEHFDGLSEQETKAIDLFLKRKKEIYN</sequence>
<evidence type="ECO:0000313" key="3">
    <source>
        <dbReference type="Proteomes" id="UP000234951"/>
    </source>
</evidence>
<protein>
    <submittedName>
        <fullName evidence="1">Phosphoribosylaminoimidazole synthetase</fullName>
    </submittedName>
</protein>
<organism evidence="1 3">
    <name type="scientific">Bacillus canaveralius</name>
    <dbReference type="NCBI Taxonomy" id="1403243"/>
    <lineage>
        <taxon>Bacteria</taxon>
        <taxon>Bacillati</taxon>
        <taxon>Bacillota</taxon>
        <taxon>Bacilli</taxon>
        <taxon>Bacillales</taxon>
        <taxon>Bacillaceae</taxon>
        <taxon>Bacillus</taxon>
    </lineage>
</organism>
<comment type="caution">
    <text evidence="1">The sequence shown here is derived from an EMBL/GenBank/DDBJ whole genome shotgun (WGS) entry which is preliminary data.</text>
</comment>
<dbReference type="Proteomes" id="UP000234951">
    <property type="component" value="Unassembled WGS sequence"/>
</dbReference>
<evidence type="ECO:0000313" key="2">
    <source>
        <dbReference type="EMBL" id="PLR88015.1"/>
    </source>
</evidence>